<proteinExistence type="inferred from homology"/>
<comment type="catalytic activity">
    <reaction evidence="4 5">
        <text>L-glutaminyl-[peptide chain release factor] + S-adenosyl-L-methionine = N(5)-methyl-L-glutaminyl-[peptide chain release factor] + S-adenosyl-L-homocysteine + H(+)</text>
        <dbReference type="Rhea" id="RHEA:42896"/>
        <dbReference type="Rhea" id="RHEA-COMP:10271"/>
        <dbReference type="Rhea" id="RHEA-COMP:10272"/>
        <dbReference type="ChEBI" id="CHEBI:15378"/>
        <dbReference type="ChEBI" id="CHEBI:30011"/>
        <dbReference type="ChEBI" id="CHEBI:57856"/>
        <dbReference type="ChEBI" id="CHEBI:59789"/>
        <dbReference type="ChEBI" id="CHEBI:61891"/>
        <dbReference type="EC" id="2.1.1.297"/>
    </reaction>
</comment>
<dbReference type="PROSITE" id="PS00092">
    <property type="entry name" value="N6_MTASE"/>
    <property type="match status" value="1"/>
</dbReference>
<evidence type="ECO:0000256" key="2">
    <source>
        <dbReference type="ARBA" id="ARBA00022679"/>
    </source>
</evidence>
<dbReference type="NCBIfam" id="TIGR03534">
    <property type="entry name" value="RF_mod_PrmC"/>
    <property type="match status" value="1"/>
</dbReference>
<evidence type="ECO:0000256" key="1">
    <source>
        <dbReference type="ARBA" id="ARBA00022603"/>
    </source>
</evidence>
<feature type="binding site" evidence="5">
    <location>
        <begin position="187"/>
        <end position="190"/>
    </location>
    <ligand>
        <name>substrate</name>
    </ligand>
</feature>
<dbReference type="InterPro" id="IPR040758">
    <property type="entry name" value="PrmC_N"/>
</dbReference>
<dbReference type="InterPro" id="IPR050320">
    <property type="entry name" value="N5-glutamine_MTase"/>
</dbReference>
<evidence type="ECO:0000259" key="7">
    <source>
        <dbReference type="Pfam" id="PF17827"/>
    </source>
</evidence>
<gene>
    <name evidence="5" type="primary">prmC</name>
    <name evidence="8" type="ORF">HMPREF3186_01665</name>
</gene>
<dbReference type="SUPFAM" id="SSF53335">
    <property type="entry name" value="S-adenosyl-L-methionine-dependent methyltransferases"/>
    <property type="match status" value="1"/>
</dbReference>
<feature type="binding site" evidence="5">
    <location>
        <position position="146"/>
    </location>
    <ligand>
        <name>S-adenosyl-L-methionine</name>
        <dbReference type="ChEBI" id="CHEBI:59789"/>
    </ligand>
</feature>
<keyword evidence="1 5" id="KW-0489">Methyltransferase</keyword>
<dbReference type="RefSeq" id="WP_060914711.1">
    <property type="nucleotide sequence ID" value="NZ_KQ959992.1"/>
</dbReference>
<organism evidence="8 9">
    <name type="scientific">Gemella haemolysans</name>
    <dbReference type="NCBI Taxonomy" id="1379"/>
    <lineage>
        <taxon>Bacteria</taxon>
        <taxon>Bacillati</taxon>
        <taxon>Bacillota</taxon>
        <taxon>Bacilli</taxon>
        <taxon>Bacillales</taxon>
        <taxon>Gemellaceae</taxon>
        <taxon>Gemella</taxon>
    </lineage>
</organism>
<dbReference type="InterPro" id="IPR029063">
    <property type="entry name" value="SAM-dependent_MTases_sf"/>
</dbReference>
<dbReference type="HAMAP" id="MF_02126">
    <property type="entry name" value="RF_methyltr_PrmC"/>
    <property type="match status" value="1"/>
</dbReference>
<reference evidence="9" key="1">
    <citation type="submission" date="2016-01" db="EMBL/GenBank/DDBJ databases">
        <authorList>
            <person name="Mitreva M."/>
            <person name="Pepin K.H."/>
            <person name="Mihindukulasuriya K.A."/>
            <person name="Fulton R."/>
            <person name="Fronick C."/>
            <person name="O'Laughlin M."/>
            <person name="Miner T."/>
            <person name="Herter B."/>
            <person name="Rosa B.A."/>
            <person name="Cordes M."/>
            <person name="Tomlinson C."/>
            <person name="Wollam A."/>
            <person name="Palsikar V.B."/>
            <person name="Mardis E.R."/>
            <person name="Wilson R.K."/>
        </authorList>
    </citation>
    <scope>NUCLEOTIDE SEQUENCE [LARGE SCALE GENOMIC DNA]</scope>
    <source>
        <strain evidence="9">DNF01167</strain>
    </source>
</reference>
<dbReference type="InterPro" id="IPR004556">
    <property type="entry name" value="HemK-like"/>
</dbReference>
<dbReference type="NCBIfam" id="TIGR00536">
    <property type="entry name" value="hemK_fam"/>
    <property type="match status" value="1"/>
</dbReference>
<keyword evidence="2 5" id="KW-0808">Transferase</keyword>
<dbReference type="PANTHER" id="PTHR18895:SF74">
    <property type="entry name" value="MTRF1L RELEASE FACTOR GLUTAMINE METHYLTRANSFERASE"/>
    <property type="match status" value="1"/>
</dbReference>
<sequence>MNRRQAITKACLLLRRQGKEESLARFLLMYILDESPHLFSNNLSEQMSKEIEDKYFSLIEKHIKEDVPLSHLVGFEYFYDRKYKVTKDVLSPRMETEELIYKVIEYVKASNKNKFKILDLCTGSGIIAITLKKELSQFSIDVVASDISEEAIEVAKENAQSHDATIKFIKSDIFNNIDNKFDIIVSNPPYIDRKDEVTMQDNVLKYDPHLALFAEEEGMYFYRKIIEQANDYLNENGVMFFEIGYDQKDKIIKLADMNGFSAEVYRDINGRDRMAFLVRK</sequence>
<dbReference type="GO" id="GO:0032259">
    <property type="term" value="P:methylation"/>
    <property type="evidence" value="ECO:0007669"/>
    <property type="project" value="UniProtKB-KW"/>
</dbReference>
<evidence type="ECO:0000313" key="8">
    <source>
        <dbReference type="EMBL" id="KXB57612.1"/>
    </source>
</evidence>
<dbReference type="InterPro" id="IPR019874">
    <property type="entry name" value="RF_methyltr_PrmC"/>
</dbReference>
<evidence type="ECO:0000313" key="9">
    <source>
        <dbReference type="Proteomes" id="UP000070355"/>
    </source>
</evidence>
<evidence type="ECO:0000256" key="5">
    <source>
        <dbReference type="HAMAP-Rule" id="MF_02126"/>
    </source>
</evidence>
<comment type="function">
    <text evidence="5">Methylates the class 1 translation termination release factors RF1/PrfA and RF2/PrfB on the glutamine residue of the universally conserved GGQ motif.</text>
</comment>
<evidence type="ECO:0000259" key="6">
    <source>
        <dbReference type="Pfam" id="PF05175"/>
    </source>
</evidence>
<dbReference type="InterPro" id="IPR002052">
    <property type="entry name" value="DNA_methylase_N6_adenine_CS"/>
</dbReference>
<comment type="caution">
    <text evidence="8">The sequence shown here is derived from an EMBL/GenBank/DDBJ whole genome shotgun (WGS) entry which is preliminary data.</text>
</comment>
<dbReference type="OrthoDB" id="9800643at2"/>
<dbReference type="Pfam" id="PF17827">
    <property type="entry name" value="PrmC_N"/>
    <property type="match status" value="1"/>
</dbReference>
<comment type="caution">
    <text evidence="5">Lacks conserved residue(s) required for the propagation of feature annotation.</text>
</comment>
<evidence type="ECO:0000256" key="3">
    <source>
        <dbReference type="ARBA" id="ARBA00022691"/>
    </source>
</evidence>
<evidence type="ECO:0000256" key="4">
    <source>
        <dbReference type="ARBA" id="ARBA00048391"/>
    </source>
</evidence>
<dbReference type="PANTHER" id="PTHR18895">
    <property type="entry name" value="HEMK METHYLTRANSFERASE"/>
    <property type="match status" value="1"/>
</dbReference>
<dbReference type="Proteomes" id="UP000070355">
    <property type="component" value="Unassembled WGS sequence"/>
</dbReference>
<comment type="similarity">
    <text evidence="5">Belongs to the protein N5-glutamine methyltransferase family. PrmC subfamily.</text>
</comment>
<feature type="domain" description="Release factor glutamine methyltransferase N-terminal" evidence="7">
    <location>
        <begin position="5"/>
        <end position="74"/>
    </location>
</feature>
<dbReference type="Pfam" id="PF05175">
    <property type="entry name" value="MTS"/>
    <property type="match status" value="1"/>
</dbReference>
<name>A0A133ZQB5_9BACL</name>
<protein>
    <recommendedName>
        <fullName evidence="5">Release factor glutamine methyltransferase</fullName>
        <shortName evidence="5">RF MTase</shortName>
        <ecNumber evidence="5">2.1.1.297</ecNumber>
    </recommendedName>
    <alternativeName>
        <fullName evidence="5">N5-glutamine methyltransferase PrmC</fullName>
    </alternativeName>
    <alternativeName>
        <fullName evidence="5">Protein-(glutamine-N5) MTase PrmC</fullName>
    </alternativeName>
    <alternativeName>
        <fullName evidence="5">Protein-glutamine N-methyltransferase PrmC</fullName>
    </alternativeName>
</protein>
<feature type="domain" description="Methyltransferase small" evidence="6">
    <location>
        <begin position="113"/>
        <end position="195"/>
    </location>
</feature>
<dbReference type="AlphaFoldDB" id="A0A133ZQB5"/>
<accession>A0A133ZQB5</accession>
<dbReference type="Gene3D" id="3.40.50.150">
    <property type="entry name" value="Vaccinia Virus protein VP39"/>
    <property type="match status" value="1"/>
</dbReference>
<dbReference type="EC" id="2.1.1.297" evidence="5"/>
<keyword evidence="3 5" id="KW-0949">S-adenosyl-L-methionine</keyword>
<dbReference type="InterPro" id="IPR007848">
    <property type="entry name" value="Small_mtfrase_dom"/>
</dbReference>
<dbReference type="PATRIC" id="fig|1379.3.peg.1656"/>
<dbReference type="EMBL" id="LSDC01000123">
    <property type="protein sequence ID" value="KXB57612.1"/>
    <property type="molecule type" value="Genomic_DNA"/>
</dbReference>
<dbReference type="STRING" id="1379.HMPREF3186_01665"/>
<dbReference type="GO" id="GO:0102559">
    <property type="term" value="F:peptide chain release factor N(5)-glutamine methyltransferase activity"/>
    <property type="evidence" value="ECO:0007669"/>
    <property type="project" value="UniProtKB-EC"/>
</dbReference>
<feature type="binding site" evidence="5">
    <location>
        <position position="187"/>
    </location>
    <ligand>
        <name>S-adenosyl-L-methionine</name>
        <dbReference type="ChEBI" id="CHEBI:59789"/>
    </ligand>
</feature>
<dbReference type="GO" id="GO:0003676">
    <property type="term" value="F:nucleic acid binding"/>
    <property type="evidence" value="ECO:0007669"/>
    <property type="project" value="InterPro"/>
</dbReference>
<dbReference type="Gene3D" id="1.10.8.10">
    <property type="entry name" value="DNA helicase RuvA subunit, C-terminal domain"/>
    <property type="match status" value="1"/>
</dbReference>
<dbReference type="CDD" id="cd02440">
    <property type="entry name" value="AdoMet_MTases"/>
    <property type="match status" value="1"/>
</dbReference>